<name>A0A9P4UVB0_9PEZI</name>
<evidence type="ECO:0000256" key="6">
    <source>
        <dbReference type="PIRSR" id="PIRSR602401-1"/>
    </source>
</evidence>
<dbReference type="InterPro" id="IPR050121">
    <property type="entry name" value="Cytochrome_P450_monoxygenase"/>
</dbReference>
<dbReference type="InterPro" id="IPR036396">
    <property type="entry name" value="Cyt_P450_sf"/>
</dbReference>
<gene>
    <name evidence="8" type="ORF">K431DRAFT_259879</name>
</gene>
<evidence type="ECO:0000313" key="8">
    <source>
        <dbReference type="EMBL" id="KAF2725985.1"/>
    </source>
</evidence>
<dbReference type="InterPro" id="IPR002401">
    <property type="entry name" value="Cyt_P450_E_grp-I"/>
</dbReference>
<dbReference type="GO" id="GO:0020037">
    <property type="term" value="F:heme binding"/>
    <property type="evidence" value="ECO:0007669"/>
    <property type="project" value="InterPro"/>
</dbReference>
<dbReference type="Proteomes" id="UP000799441">
    <property type="component" value="Unassembled WGS sequence"/>
</dbReference>
<dbReference type="GO" id="GO:0004497">
    <property type="term" value="F:monooxygenase activity"/>
    <property type="evidence" value="ECO:0007669"/>
    <property type="project" value="InterPro"/>
</dbReference>
<dbReference type="AlphaFoldDB" id="A0A9P4UVB0"/>
<keyword evidence="7" id="KW-0472">Membrane</keyword>
<evidence type="ECO:0000256" key="7">
    <source>
        <dbReference type="SAM" id="Phobius"/>
    </source>
</evidence>
<proteinExistence type="inferred from homology"/>
<evidence type="ECO:0000256" key="2">
    <source>
        <dbReference type="ARBA" id="ARBA00010617"/>
    </source>
</evidence>
<dbReference type="InterPro" id="IPR001128">
    <property type="entry name" value="Cyt_P450"/>
</dbReference>
<evidence type="ECO:0000256" key="1">
    <source>
        <dbReference type="ARBA" id="ARBA00001971"/>
    </source>
</evidence>
<keyword evidence="4 6" id="KW-0479">Metal-binding</keyword>
<evidence type="ECO:0000313" key="9">
    <source>
        <dbReference type="Proteomes" id="UP000799441"/>
    </source>
</evidence>
<dbReference type="PANTHER" id="PTHR24305">
    <property type="entry name" value="CYTOCHROME P450"/>
    <property type="match status" value="1"/>
</dbReference>
<dbReference type="EMBL" id="MU003766">
    <property type="protein sequence ID" value="KAF2725985.1"/>
    <property type="molecule type" value="Genomic_DNA"/>
</dbReference>
<accession>A0A9P4UVB0</accession>
<evidence type="ECO:0000256" key="4">
    <source>
        <dbReference type="ARBA" id="ARBA00022723"/>
    </source>
</evidence>
<organism evidence="8 9">
    <name type="scientific">Polychaeton citri CBS 116435</name>
    <dbReference type="NCBI Taxonomy" id="1314669"/>
    <lineage>
        <taxon>Eukaryota</taxon>
        <taxon>Fungi</taxon>
        <taxon>Dikarya</taxon>
        <taxon>Ascomycota</taxon>
        <taxon>Pezizomycotina</taxon>
        <taxon>Dothideomycetes</taxon>
        <taxon>Dothideomycetidae</taxon>
        <taxon>Capnodiales</taxon>
        <taxon>Capnodiaceae</taxon>
        <taxon>Polychaeton</taxon>
    </lineage>
</organism>
<comment type="cofactor">
    <cofactor evidence="1 6">
        <name>heme</name>
        <dbReference type="ChEBI" id="CHEBI:30413"/>
    </cofactor>
</comment>
<keyword evidence="3 6" id="KW-0349">Heme</keyword>
<dbReference type="Gene3D" id="1.10.630.10">
    <property type="entry name" value="Cytochrome P450"/>
    <property type="match status" value="1"/>
</dbReference>
<protein>
    <submittedName>
        <fullName evidence="8">Cytochrome P450</fullName>
    </submittedName>
</protein>
<keyword evidence="7" id="KW-1133">Transmembrane helix</keyword>
<dbReference type="PRINTS" id="PR00385">
    <property type="entry name" value="P450"/>
</dbReference>
<dbReference type="PRINTS" id="PR00463">
    <property type="entry name" value="EP450I"/>
</dbReference>
<dbReference type="GO" id="GO:0016705">
    <property type="term" value="F:oxidoreductase activity, acting on paired donors, with incorporation or reduction of molecular oxygen"/>
    <property type="evidence" value="ECO:0007669"/>
    <property type="project" value="InterPro"/>
</dbReference>
<keyword evidence="9" id="KW-1185">Reference proteome</keyword>
<dbReference type="CDD" id="cd11058">
    <property type="entry name" value="CYP60B-like"/>
    <property type="match status" value="1"/>
</dbReference>
<keyword evidence="5 6" id="KW-0408">Iron</keyword>
<evidence type="ECO:0000256" key="3">
    <source>
        <dbReference type="ARBA" id="ARBA00022617"/>
    </source>
</evidence>
<dbReference type="PANTHER" id="PTHR24305:SF210">
    <property type="entry name" value="CYTOCHROME P450 MONOOXYGENASE ASQL-RELATED"/>
    <property type="match status" value="1"/>
</dbReference>
<dbReference type="SUPFAM" id="SSF48264">
    <property type="entry name" value="Cytochrome P450"/>
    <property type="match status" value="1"/>
</dbReference>
<sequence length="497" mass="56701">MARFSTDEIRTSNSFKLVAVVAVLIVVYYSSQGFYNAYFGPLSQFPGPKLRAASRLPAIWATVSGTDHKVIPALHRKYGPIVRLAPNELSFAGGAQAWEDIHGPKKGALPHKDPIFYPRSINGADSIMTADDEEHIRQRKIMSHAFSERTLKEQEPLLKSWAEKMKTKLGQRATTGEQIDIVKFYNCTTFDIMADLLFLQGLDLLEDGEYSPWMKNLFAGIKSATIVLGIRRYSSWINDRIESYMKSNEQARKAEYEHFRYAAERMDGRWKRTVDRPDPWRTFLSGLTREEQHITASALMVAGSETTATALSGLTYHLLQTPAAMEKLKHEIRSTLRNFDDMTLGNMARLKYTHACLQEGLRLYPPVPSGLPRRTPPAGLTICGEYVPGDTIVGCHHMAMYRNPDLFKNPEKFAPERWLGDPEYAKDHRNALEPFQTGPRNCLGQNLAWHEMRLLLATVMLHFDIELESKSQDWMDQKVYILWEKKPLFCRLAQVKA</sequence>
<evidence type="ECO:0000256" key="5">
    <source>
        <dbReference type="ARBA" id="ARBA00023004"/>
    </source>
</evidence>
<feature type="transmembrane region" description="Helical" evidence="7">
    <location>
        <begin position="12"/>
        <end position="31"/>
    </location>
</feature>
<dbReference type="GO" id="GO:0005506">
    <property type="term" value="F:iron ion binding"/>
    <property type="evidence" value="ECO:0007669"/>
    <property type="project" value="InterPro"/>
</dbReference>
<reference evidence="8" key="1">
    <citation type="journal article" date="2020" name="Stud. Mycol.">
        <title>101 Dothideomycetes genomes: a test case for predicting lifestyles and emergence of pathogens.</title>
        <authorList>
            <person name="Haridas S."/>
            <person name="Albert R."/>
            <person name="Binder M."/>
            <person name="Bloem J."/>
            <person name="Labutti K."/>
            <person name="Salamov A."/>
            <person name="Andreopoulos B."/>
            <person name="Baker S."/>
            <person name="Barry K."/>
            <person name="Bills G."/>
            <person name="Bluhm B."/>
            <person name="Cannon C."/>
            <person name="Castanera R."/>
            <person name="Culley D."/>
            <person name="Daum C."/>
            <person name="Ezra D."/>
            <person name="Gonzalez J."/>
            <person name="Henrissat B."/>
            <person name="Kuo A."/>
            <person name="Liang C."/>
            <person name="Lipzen A."/>
            <person name="Lutzoni F."/>
            <person name="Magnuson J."/>
            <person name="Mondo S."/>
            <person name="Nolan M."/>
            <person name="Ohm R."/>
            <person name="Pangilinan J."/>
            <person name="Park H.-J."/>
            <person name="Ramirez L."/>
            <person name="Alfaro M."/>
            <person name="Sun H."/>
            <person name="Tritt A."/>
            <person name="Yoshinaga Y."/>
            <person name="Zwiers L.-H."/>
            <person name="Turgeon B."/>
            <person name="Goodwin S."/>
            <person name="Spatafora J."/>
            <person name="Crous P."/>
            <person name="Grigoriev I."/>
        </authorList>
    </citation>
    <scope>NUCLEOTIDE SEQUENCE</scope>
    <source>
        <strain evidence="8">CBS 116435</strain>
    </source>
</reference>
<comment type="similarity">
    <text evidence="2">Belongs to the cytochrome P450 family.</text>
</comment>
<keyword evidence="7" id="KW-0812">Transmembrane</keyword>
<comment type="caution">
    <text evidence="8">The sequence shown here is derived from an EMBL/GenBank/DDBJ whole genome shotgun (WGS) entry which is preliminary data.</text>
</comment>
<dbReference type="OrthoDB" id="1470350at2759"/>
<feature type="binding site" description="axial binding residue" evidence="6">
    <location>
        <position position="442"/>
    </location>
    <ligand>
        <name>heme</name>
        <dbReference type="ChEBI" id="CHEBI:30413"/>
    </ligand>
    <ligandPart>
        <name>Fe</name>
        <dbReference type="ChEBI" id="CHEBI:18248"/>
    </ligandPart>
</feature>
<dbReference type="Pfam" id="PF00067">
    <property type="entry name" value="p450"/>
    <property type="match status" value="1"/>
</dbReference>